<dbReference type="RefSeq" id="WP_161906020.1">
    <property type="nucleotide sequence ID" value="NZ_JAVKPH010000077.1"/>
</dbReference>
<protein>
    <submittedName>
        <fullName evidence="1">Uncharacterized protein</fullName>
    </submittedName>
</protein>
<dbReference type="Proteomes" id="UP001247754">
    <property type="component" value="Unassembled WGS sequence"/>
</dbReference>
<evidence type="ECO:0000313" key="1">
    <source>
        <dbReference type="EMBL" id="MDR5655439.1"/>
    </source>
</evidence>
<name>A0ABU1FEZ6_9RHOB</name>
<dbReference type="EMBL" id="JAVKPH010000077">
    <property type="protein sequence ID" value="MDR5655439.1"/>
    <property type="molecule type" value="Genomic_DNA"/>
</dbReference>
<gene>
    <name evidence="1" type="ORF">RGD00_22780</name>
</gene>
<evidence type="ECO:0000313" key="2">
    <source>
        <dbReference type="Proteomes" id="UP001247754"/>
    </source>
</evidence>
<keyword evidence="2" id="KW-1185">Reference proteome</keyword>
<accession>A0ABU1FEZ6</accession>
<reference evidence="1 2" key="1">
    <citation type="submission" date="2023-09" db="EMBL/GenBank/DDBJ databases">
        <title>Xinfangfangia sedmenti sp. nov., isolated the sedment.</title>
        <authorList>
            <person name="Xu L."/>
        </authorList>
    </citation>
    <scope>NUCLEOTIDE SEQUENCE [LARGE SCALE GENOMIC DNA]</scope>
    <source>
        <strain evidence="1 2">LG-4</strain>
    </source>
</reference>
<organism evidence="1 2">
    <name type="scientific">Ruixingdingia sedimenti</name>
    <dbReference type="NCBI Taxonomy" id="3073604"/>
    <lineage>
        <taxon>Bacteria</taxon>
        <taxon>Pseudomonadati</taxon>
        <taxon>Pseudomonadota</taxon>
        <taxon>Alphaproteobacteria</taxon>
        <taxon>Rhodobacterales</taxon>
        <taxon>Paracoccaceae</taxon>
        <taxon>Ruixingdingia</taxon>
    </lineage>
</organism>
<comment type="caution">
    <text evidence="1">The sequence shown here is derived from an EMBL/GenBank/DDBJ whole genome shotgun (WGS) entry which is preliminary data.</text>
</comment>
<sequence length="58" mass="5831">MDEIARSLPGELPDEIGEAGVGVAGASNARNGFIGGLGDQPKLRCGGLSLPCHSRADP</sequence>
<proteinExistence type="predicted"/>